<dbReference type="PANTHER" id="PTHR20992">
    <property type="entry name" value="AT15442P-RELATED"/>
    <property type="match status" value="1"/>
</dbReference>
<dbReference type="HOGENOM" id="CLU_050976_0_0_12"/>
<feature type="compositionally biased region" description="Basic and acidic residues" evidence="1">
    <location>
        <begin position="85"/>
        <end position="99"/>
    </location>
</feature>
<keyword evidence="4" id="KW-1185">Reference proteome</keyword>
<organism evidence="3 4">
    <name type="scientific">Spirochaeta africana (strain ATCC 700263 / DSM 8902 / Z-7692)</name>
    <dbReference type="NCBI Taxonomy" id="889378"/>
    <lineage>
        <taxon>Bacteria</taxon>
        <taxon>Pseudomonadati</taxon>
        <taxon>Spirochaetota</taxon>
        <taxon>Spirochaetia</taxon>
        <taxon>Spirochaetales</taxon>
        <taxon>Spirochaetaceae</taxon>
        <taxon>Spirochaeta</taxon>
    </lineage>
</organism>
<evidence type="ECO:0000256" key="1">
    <source>
        <dbReference type="SAM" id="MobiDB-lite"/>
    </source>
</evidence>
<evidence type="ECO:0000256" key="2">
    <source>
        <dbReference type="SAM" id="Phobius"/>
    </source>
</evidence>
<keyword evidence="2" id="KW-0472">Membrane</keyword>
<dbReference type="PANTHER" id="PTHR20992:SF9">
    <property type="entry name" value="AT15442P-RELATED"/>
    <property type="match status" value="1"/>
</dbReference>
<dbReference type="NCBIfam" id="TIGR00341">
    <property type="entry name" value="TIGR00341 family protein"/>
    <property type="match status" value="1"/>
</dbReference>
<dbReference type="PATRIC" id="fig|889378.3.peg.2661"/>
<keyword evidence="2" id="KW-0812">Transmembrane</keyword>
<dbReference type="RefSeq" id="WP_014456695.1">
    <property type="nucleotide sequence ID" value="NC_017098.1"/>
</dbReference>
<proteinExistence type="predicted"/>
<keyword evidence="2" id="KW-1133">Transmembrane helix</keyword>
<feature type="transmembrane region" description="Helical" evidence="2">
    <location>
        <begin position="274"/>
        <end position="295"/>
    </location>
</feature>
<sequence length="338" mass="35391">MPLRLIDVYLPASAEDSIRDSVADNRNWRILGVWSTDLGDQRCIVKILVDVEQTEAITDHLSGQFSHDESFRIIVMPVETSIPVPRDDESADPEPREKTGPSPGRVSREELYAELQDSARVTPVYITLVLLSTIVAAVGLARSNTAVIIGAMVIAPLLGPTIAMAFAAMLGDGSLARRAGRALGLGLLLAFAVSIPIGMVLNIDPGGTEIALRTEVSALDIVLGLAAGGAGAVSMTAAVPGAVIGVMVAVALLPPLAASGMLLGAGAWQAASGALLLLAINLICIHLSAMLTFLAQGIRPSTWWEARKARTAMLQSLAASVLILLLLAGLLYTAYYRA</sequence>
<dbReference type="InterPro" id="IPR005240">
    <property type="entry name" value="DUF389"/>
</dbReference>
<dbReference type="STRING" id="889378.Spiaf_2688"/>
<gene>
    <name evidence="3" type="ordered locus">Spiaf_2688</name>
</gene>
<reference evidence="4" key="1">
    <citation type="journal article" date="2013" name="Stand. Genomic Sci.">
        <title>Complete genome sequence of the halophilic bacterium Spirochaeta africana type strain (Z-7692(T)) from the alkaline Lake Magadi in the East African Rift.</title>
        <authorList>
            <person name="Liolos K."/>
            <person name="Abt B."/>
            <person name="Scheuner C."/>
            <person name="Teshima H."/>
            <person name="Held B."/>
            <person name="Lapidus A."/>
            <person name="Nolan M."/>
            <person name="Lucas S."/>
            <person name="Deshpande S."/>
            <person name="Cheng J.F."/>
            <person name="Tapia R."/>
            <person name="Goodwin L.A."/>
            <person name="Pitluck S."/>
            <person name="Pagani I."/>
            <person name="Ivanova N."/>
            <person name="Mavromatis K."/>
            <person name="Mikhailova N."/>
            <person name="Huntemann M."/>
            <person name="Pati A."/>
            <person name="Chen A."/>
            <person name="Palaniappan K."/>
            <person name="Land M."/>
            <person name="Rohde M."/>
            <person name="Tindall B.J."/>
            <person name="Detter J.C."/>
            <person name="Goker M."/>
            <person name="Bristow J."/>
            <person name="Eisen J.A."/>
            <person name="Markowitz V."/>
            <person name="Hugenholtz P."/>
            <person name="Woyke T."/>
            <person name="Klenk H.P."/>
            <person name="Kyrpides N.C."/>
        </authorList>
    </citation>
    <scope>NUCLEOTIDE SEQUENCE</scope>
    <source>
        <strain evidence="4">ATCC 700263 / DSM 8902 / Z-7692</strain>
    </source>
</reference>
<dbReference type="EMBL" id="CP003282">
    <property type="protein sequence ID" value="AFG38713.1"/>
    <property type="molecule type" value="Genomic_DNA"/>
</dbReference>
<feature type="transmembrane region" description="Helical" evidence="2">
    <location>
        <begin position="147"/>
        <end position="170"/>
    </location>
</feature>
<evidence type="ECO:0000313" key="3">
    <source>
        <dbReference type="EMBL" id="AFG38713.1"/>
    </source>
</evidence>
<name>H9UMH0_SPIAZ</name>
<feature type="transmembrane region" description="Helical" evidence="2">
    <location>
        <begin position="246"/>
        <end position="268"/>
    </location>
</feature>
<protein>
    <submittedName>
        <fullName evidence="3">TIGR00341 family protein</fullName>
    </submittedName>
</protein>
<feature type="transmembrane region" description="Helical" evidence="2">
    <location>
        <begin position="316"/>
        <end position="335"/>
    </location>
</feature>
<dbReference type="Pfam" id="PF04087">
    <property type="entry name" value="DUF389"/>
    <property type="match status" value="1"/>
</dbReference>
<dbReference type="Proteomes" id="UP000007383">
    <property type="component" value="Chromosome"/>
</dbReference>
<accession>H9UMH0</accession>
<dbReference type="eggNOG" id="COG1808">
    <property type="taxonomic scope" value="Bacteria"/>
</dbReference>
<feature type="region of interest" description="Disordered" evidence="1">
    <location>
        <begin position="83"/>
        <end position="108"/>
    </location>
</feature>
<feature type="transmembrane region" description="Helical" evidence="2">
    <location>
        <begin position="182"/>
        <end position="201"/>
    </location>
</feature>
<dbReference type="OrthoDB" id="9790659at2"/>
<feature type="transmembrane region" description="Helical" evidence="2">
    <location>
        <begin position="221"/>
        <end position="239"/>
    </location>
</feature>
<dbReference type="KEGG" id="sfc:Spiaf_2688"/>
<dbReference type="AlphaFoldDB" id="H9UMH0"/>
<evidence type="ECO:0000313" key="4">
    <source>
        <dbReference type="Proteomes" id="UP000007383"/>
    </source>
</evidence>
<feature type="transmembrane region" description="Helical" evidence="2">
    <location>
        <begin position="124"/>
        <end position="141"/>
    </location>
</feature>